<dbReference type="Gene3D" id="3.40.190.10">
    <property type="entry name" value="Periplasmic binding protein-like II"/>
    <property type="match status" value="2"/>
</dbReference>
<proteinExistence type="inferred from homology"/>
<dbReference type="GO" id="GO:0015768">
    <property type="term" value="P:maltose transport"/>
    <property type="evidence" value="ECO:0007669"/>
    <property type="project" value="TreeGrafter"/>
</dbReference>
<keyword evidence="3" id="KW-0732">Signal</keyword>
<keyword evidence="2" id="KW-0813">Transport</keyword>
<comment type="similarity">
    <text evidence="1">Belongs to the bacterial solute-binding protein 1 family.</text>
</comment>
<dbReference type="Proteomes" id="UP000058446">
    <property type="component" value="Chromosome"/>
</dbReference>
<evidence type="ECO:0000313" key="4">
    <source>
        <dbReference type="EMBL" id="ALA66503.1"/>
    </source>
</evidence>
<dbReference type="STRING" id="1408189.CLAC_00755"/>
<evidence type="ECO:0000256" key="2">
    <source>
        <dbReference type="ARBA" id="ARBA00022448"/>
    </source>
</evidence>
<evidence type="ECO:0000256" key="3">
    <source>
        <dbReference type="ARBA" id="ARBA00022729"/>
    </source>
</evidence>
<evidence type="ECO:0000313" key="5">
    <source>
        <dbReference type="Proteomes" id="UP000058446"/>
    </source>
</evidence>
<dbReference type="EMBL" id="CP006841">
    <property type="protein sequence ID" value="ALA66503.1"/>
    <property type="molecule type" value="Genomic_DNA"/>
</dbReference>
<name>A0A0K2GXU9_9CORY</name>
<accession>A0A0K2GXU9</accession>
<keyword evidence="5" id="KW-1185">Reference proteome</keyword>
<dbReference type="Pfam" id="PF01547">
    <property type="entry name" value="SBP_bac_1"/>
    <property type="match status" value="1"/>
</dbReference>
<sequence length="417" mass="45049">MMGPADAADQYAESAKVCSEQSGGKYKIEYDVSAKQSDDQRLQLARRIVGGDDSFDIMTLDVTWTPEFAEAGWAVPLPDDVAGRVAEGTLSGPLDTAMWKDRLYGAPLNTNTQMLWYRKSLLPEPPKTWGELVAAGEKLAEQEKPAAIGVQAAQYEGAAVWLNSLTQSAGGEIVGGDGQTVTIGESDGAQRALEMMHRVATAKGHDPSISQSDENQARLAFDRGDAFAQVNYPFVYAGLKEKADGGDAKAKEIFEDMAWAPYPAMNPGQPAKVTIGGLNLAVPSTSKYKDLAFDAIECLRNEENQLNNALKGGVPPTLSRLYTEATDEFKEEYPFYREIYESLSKLDEQPQSAAERALLPSPRRAGVAVRPKSPAYQSVSILLASRISPPEGIAANSLVEELDKQLQSAVKSEGLVP</sequence>
<dbReference type="SUPFAM" id="SSF53850">
    <property type="entry name" value="Periplasmic binding protein-like II"/>
    <property type="match status" value="1"/>
</dbReference>
<dbReference type="PANTHER" id="PTHR30061:SF50">
    <property type="entry name" value="MALTOSE_MALTODEXTRIN-BINDING PERIPLASMIC PROTEIN"/>
    <property type="match status" value="1"/>
</dbReference>
<dbReference type="GO" id="GO:0042956">
    <property type="term" value="P:maltodextrin transmembrane transport"/>
    <property type="evidence" value="ECO:0007669"/>
    <property type="project" value="TreeGrafter"/>
</dbReference>
<dbReference type="GO" id="GO:1901982">
    <property type="term" value="F:maltose binding"/>
    <property type="evidence" value="ECO:0007669"/>
    <property type="project" value="TreeGrafter"/>
</dbReference>
<reference evidence="4 5" key="1">
    <citation type="submission" date="2013-10" db="EMBL/GenBank/DDBJ databases">
        <title>Complete genome sequence of Corynebacterium lactis DSM 45799(T), isolated from raw cow milk.</title>
        <authorList>
            <person name="Ruckert C."/>
            <person name="Albersmeier A."/>
            <person name="Lipski A."/>
            <person name="Kalinowski J."/>
        </authorList>
    </citation>
    <scope>NUCLEOTIDE SEQUENCE [LARGE SCALE GENOMIC DNA]</scope>
    <source>
        <strain evidence="4 5">RW2-5</strain>
    </source>
</reference>
<protein>
    <submittedName>
        <fullName evidence="4">ABC transporter substrate-binding protein</fullName>
    </submittedName>
</protein>
<dbReference type="GO" id="GO:0055052">
    <property type="term" value="C:ATP-binding cassette (ABC) transporter complex, substrate-binding subunit-containing"/>
    <property type="evidence" value="ECO:0007669"/>
    <property type="project" value="TreeGrafter"/>
</dbReference>
<dbReference type="InterPro" id="IPR006059">
    <property type="entry name" value="SBP"/>
</dbReference>
<organism evidence="4 5">
    <name type="scientific">Corynebacterium lactis RW2-5</name>
    <dbReference type="NCBI Taxonomy" id="1408189"/>
    <lineage>
        <taxon>Bacteria</taxon>
        <taxon>Bacillati</taxon>
        <taxon>Actinomycetota</taxon>
        <taxon>Actinomycetes</taxon>
        <taxon>Mycobacteriales</taxon>
        <taxon>Corynebacteriaceae</taxon>
        <taxon>Corynebacterium</taxon>
    </lineage>
</organism>
<evidence type="ECO:0000256" key="1">
    <source>
        <dbReference type="ARBA" id="ARBA00008520"/>
    </source>
</evidence>
<dbReference type="KEGG" id="clw:CLAC_00755"/>
<gene>
    <name evidence="4" type="ORF">CLAC_00755</name>
</gene>
<dbReference type="AlphaFoldDB" id="A0A0K2GXU9"/>
<dbReference type="PANTHER" id="PTHR30061">
    <property type="entry name" value="MALTOSE-BINDING PERIPLASMIC PROTEIN"/>
    <property type="match status" value="1"/>
</dbReference>
<dbReference type="PATRIC" id="fig|1408189.4.peg.150"/>